<comment type="caution">
    <text evidence="11">The sequence shown here is derived from an EMBL/GenBank/DDBJ whole genome shotgun (WGS) entry which is preliminary data.</text>
</comment>
<organism evidence="11 12">
    <name type="scientific">candidate division TA06 bacterium</name>
    <dbReference type="NCBI Taxonomy" id="2250710"/>
    <lineage>
        <taxon>Bacteria</taxon>
        <taxon>Bacteria division TA06</taxon>
    </lineage>
</organism>
<dbReference type="InterPro" id="IPR005709">
    <property type="entry name" value="Ribosomal_uS4_bac-type"/>
</dbReference>
<reference evidence="11" key="1">
    <citation type="submission" date="2020-07" db="EMBL/GenBank/DDBJ databases">
        <title>Huge and variable diversity of episymbiotic CPR bacteria and DPANN archaea in groundwater ecosystems.</title>
        <authorList>
            <person name="He C.Y."/>
            <person name="Keren R."/>
            <person name="Whittaker M."/>
            <person name="Farag I.F."/>
            <person name="Doudna J."/>
            <person name="Cate J.H.D."/>
            <person name="Banfield J.F."/>
        </authorList>
    </citation>
    <scope>NUCLEOTIDE SEQUENCE</scope>
    <source>
        <strain evidence="11">NC_groundwater_1520_Pr4_B-0.1um_53_5</strain>
    </source>
</reference>
<evidence type="ECO:0000256" key="2">
    <source>
        <dbReference type="ARBA" id="ARBA00022730"/>
    </source>
</evidence>
<dbReference type="Pfam" id="PF01479">
    <property type="entry name" value="S4"/>
    <property type="match status" value="1"/>
</dbReference>
<evidence type="ECO:0000256" key="5">
    <source>
        <dbReference type="ARBA" id="ARBA00023274"/>
    </source>
</evidence>
<dbReference type="GO" id="GO:0015935">
    <property type="term" value="C:small ribosomal subunit"/>
    <property type="evidence" value="ECO:0007669"/>
    <property type="project" value="InterPro"/>
</dbReference>
<comment type="function">
    <text evidence="7">With S5 and S12 plays an important role in translational accuracy.</text>
</comment>
<dbReference type="PROSITE" id="PS00632">
    <property type="entry name" value="RIBOSOMAL_S4"/>
    <property type="match status" value="1"/>
</dbReference>
<comment type="function">
    <text evidence="7">One of the primary rRNA binding proteins, it binds directly to 16S rRNA where it nucleates assembly of the body of the 30S subunit.</text>
</comment>
<dbReference type="GO" id="GO:0003735">
    <property type="term" value="F:structural constituent of ribosome"/>
    <property type="evidence" value="ECO:0007669"/>
    <property type="project" value="InterPro"/>
</dbReference>
<gene>
    <name evidence="7 11" type="primary">rpsD</name>
    <name evidence="11" type="ORF">HY768_02070</name>
</gene>
<dbReference type="FunFam" id="1.10.1050.10:FF:000001">
    <property type="entry name" value="30S ribosomal protein S4"/>
    <property type="match status" value="1"/>
</dbReference>
<dbReference type="AlphaFoldDB" id="A0A933MK53"/>
<feature type="domain" description="RNA-binding S4" evidence="9">
    <location>
        <begin position="99"/>
        <end position="163"/>
    </location>
</feature>
<dbReference type="Gene3D" id="3.10.290.10">
    <property type="entry name" value="RNA-binding S4 domain"/>
    <property type="match status" value="1"/>
</dbReference>
<dbReference type="GO" id="GO:0042274">
    <property type="term" value="P:ribosomal small subunit biogenesis"/>
    <property type="evidence" value="ECO:0007669"/>
    <property type="project" value="TreeGrafter"/>
</dbReference>
<sequence length="209" mass="23651">MARYTAARCKLCRREGAKLFLKGERCNTKNCAVDKRPYAPGEHGKDRMRKPTGYAIHLREKQKVRRIYGILERQFRNYFEKASSMKGATGEKLLSLLERRLDNIVFRLGLAPSRSAARQLVNHGHFLVNDKIVNIPSVLLRPGDTIQVKPKSKDNVIIAGALEAAKGRTPAAWLELNKEKLSGKLLNIPTRDSIGMQINEQLIVELYSK</sequence>
<keyword evidence="4 7" id="KW-0689">Ribosomal protein</keyword>
<dbReference type="PROSITE" id="PS50889">
    <property type="entry name" value="S4"/>
    <property type="match status" value="1"/>
</dbReference>
<evidence type="ECO:0000256" key="1">
    <source>
        <dbReference type="ARBA" id="ARBA00007465"/>
    </source>
</evidence>
<evidence type="ECO:0000256" key="7">
    <source>
        <dbReference type="HAMAP-Rule" id="MF_01306"/>
    </source>
</evidence>
<dbReference type="CDD" id="cd00165">
    <property type="entry name" value="S4"/>
    <property type="match status" value="1"/>
</dbReference>
<dbReference type="SMART" id="SM00363">
    <property type="entry name" value="S4"/>
    <property type="match status" value="1"/>
</dbReference>
<dbReference type="PANTHER" id="PTHR11831">
    <property type="entry name" value="30S 40S RIBOSOMAL PROTEIN"/>
    <property type="match status" value="1"/>
</dbReference>
<dbReference type="FunFam" id="3.10.290.10:FF:000001">
    <property type="entry name" value="30S ribosomal protein S4"/>
    <property type="match status" value="1"/>
</dbReference>
<dbReference type="GO" id="GO:0019843">
    <property type="term" value="F:rRNA binding"/>
    <property type="evidence" value="ECO:0007669"/>
    <property type="project" value="UniProtKB-UniRule"/>
</dbReference>
<dbReference type="InterPro" id="IPR036986">
    <property type="entry name" value="S4_RNA-bd_sf"/>
</dbReference>
<comment type="subunit">
    <text evidence="7">Part of the 30S ribosomal subunit. Contacts protein S5. The interaction surface between S4 and S5 is involved in control of translational fidelity.</text>
</comment>
<proteinExistence type="inferred from homology"/>
<keyword evidence="2 7" id="KW-0699">rRNA-binding</keyword>
<dbReference type="NCBIfam" id="NF003717">
    <property type="entry name" value="PRK05327.1"/>
    <property type="match status" value="1"/>
</dbReference>
<dbReference type="InterPro" id="IPR018079">
    <property type="entry name" value="Ribosomal_uS4_CS"/>
</dbReference>
<dbReference type="SMART" id="SM01390">
    <property type="entry name" value="Ribosomal_S4"/>
    <property type="match status" value="1"/>
</dbReference>
<dbReference type="InterPro" id="IPR002942">
    <property type="entry name" value="S4_RNA-bd"/>
</dbReference>
<comment type="similarity">
    <text evidence="1 7 8">Belongs to the universal ribosomal protein uS4 family.</text>
</comment>
<feature type="domain" description="Small ribosomal subunit protein uS4 N-terminal" evidence="10">
    <location>
        <begin position="3"/>
        <end position="98"/>
    </location>
</feature>
<dbReference type="InterPro" id="IPR022801">
    <property type="entry name" value="Ribosomal_uS4"/>
</dbReference>
<dbReference type="PANTHER" id="PTHR11831:SF4">
    <property type="entry name" value="SMALL RIBOSOMAL SUBUNIT PROTEIN US4M"/>
    <property type="match status" value="1"/>
</dbReference>
<dbReference type="InterPro" id="IPR001912">
    <property type="entry name" value="Ribosomal_uS4_N"/>
</dbReference>
<dbReference type="Pfam" id="PF00163">
    <property type="entry name" value="Ribosomal_S4"/>
    <property type="match status" value="1"/>
</dbReference>
<evidence type="ECO:0000313" key="11">
    <source>
        <dbReference type="EMBL" id="MBI4726006.1"/>
    </source>
</evidence>
<keyword evidence="5 7" id="KW-0687">Ribonucleoprotein</keyword>
<evidence type="ECO:0000256" key="4">
    <source>
        <dbReference type="ARBA" id="ARBA00022980"/>
    </source>
</evidence>
<evidence type="ECO:0000313" key="12">
    <source>
        <dbReference type="Proteomes" id="UP000736328"/>
    </source>
</evidence>
<dbReference type="Gene3D" id="1.10.1050.10">
    <property type="entry name" value="Ribosomal Protein S4 Delta 41, Chain A, domain 1"/>
    <property type="match status" value="1"/>
</dbReference>
<dbReference type="NCBIfam" id="TIGR01017">
    <property type="entry name" value="rpsD_bact"/>
    <property type="match status" value="1"/>
</dbReference>
<protein>
    <recommendedName>
        <fullName evidence="6 7">Small ribosomal subunit protein uS4</fullName>
    </recommendedName>
</protein>
<dbReference type="EMBL" id="JACQXR010000024">
    <property type="protein sequence ID" value="MBI4726006.1"/>
    <property type="molecule type" value="Genomic_DNA"/>
</dbReference>
<dbReference type="GO" id="GO:0006412">
    <property type="term" value="P:translation"/>
    <property type="evidence" value="ECO:0007669"/>
    <property type="project" value="UniProtKB-UniRule"/>
</dbReference>
<name>A0A933MK53_UNCT6</name>
<accession>A0A933MK53</accession>
<dbReference type="SUPFAM" id="SSF55174">
    <property type="entry name" value="Alpha-L RNA-binding motif"/>
    <property type="match status" value="1"/>
</dbReference>
<evidence type="ECO:0000259" key="10">
    <source>
        <dbReference type="SMART" id="SM01390"/>
    </source>
</evidence>
<evidence type="ECO:0000256" key="8">
    <source>
        <dbReference type="RuleBase" id="RU003699"/>
    </source>
</evidence>
<dbReference type="Proteomes" id="UP000736328">
    <property type="component" value="Unassembled WGS sequence"/>
</dbReference>
<evidence type="ECO:0000256" key="6">
    <source>
        <dbReference type="ARBA" id="ARBA00035254"/>
    </source>
</evidence>
<evidence type="ECO:0000256" key="3">
    <source>
        <dbReference type="ARBA" id="ARBA00022884"/>
    </source>
</evidence>
<evidence type="ECO:0000259" key="9">
    <source>
        <dbReference type="SMART" id="SM00363"/>
    </source>
</evidence>
<keyword evidence="3 7" id="KW-0694">RNA-binding</keyword>
<dbReference type="HAMAP" id="MF_01306_B">
    <property type="entry name" value="Ribosomal_uS4_B"/>
    <property type="match status" value="1"/>
</dbReference>